<sequence>MDQLPINPINPQERVLTWLKEQAELHGWPQPGQPPGTQATTCYSFCGDTFYSPSDLIDLRSSRTIRAYCKFERDGRRCRTESIPSLDLNRPAQADWDNPLEAQQTDDQNGNNENNLTNHVNHINHINHTDSRNGG</sequence>
<gene>
    <name evidence="1" type="ORF">O1611_g7700</name>
</gene>
<evidence type="ECO:0000313" key="1">
    <source>
        <dbReference type="EMBL" id="KAJ8125940.1"/>
    </source>
</evidence>
<accession>A0ACC2JEN3</accession>
<organism evidence="1 2">
    <name type="scientific">Lasiodiplodia mahajangana</name>
    <dbReference type="NCBI Taxonomy" id="1108764"/>
    <lineage>
        <taxon>Eukaryota</taxon>
        <taxon>Fungi</taxon>
        <taxon>Dikarya</taxon>
        <taxon>Ascomycota</taxon>
        <taxon>Pezizomycotina</taxon>
        <taxon>Dothideomycetes</taxon>
        <taxon>Dothideomycetes incertae sedis</taxon>
        <taxon>Botryosphaeriales</taxon>
        <taxon>Botryosphaeriaceae</taxon>
        <taxon>Lasiodiplodia</taxon>
    </lineage>
</organism>
<dbReference type="Proteomes" id="UP001153332">
    <property type="component" value="Unassembled WGS sequence"/>
</dbReference>
<protein>
    <submittedName>
        <fullName evidence="1">Uncharacterized protein</fullName>
    </submittedName>
</protein>
<dbReference type="EMBL" id="JAPUUL010002109">
    <property type="protein sequence ID" value="KAJ8125940.1"/>
    <property type="molecule type" value="Genomic_DNA"/>
</dbReference>
<comment type="caution">
    <text evidence="1">The sequence shown here is derived from an EMBL/GenBank/DDBJ whole genome shotgun (WGS) entry which is preliminary data.</text>
</comment>
<reference evidence="1" key="1">
    <citation type="submission" date="2022-12" db="EMBL/GenBank/DDBJ databases">
        <title>Genome Sequence of Lasiodiplodia mahajangana.</title>
        <authorList>
            <person name="Buettner E."/>
        </authorList>
    </citation>
    <scope>NUCLEOTIDE SEQUENCE</scope>
    <source>
        <strain evidence="1">VT137</strain>
    </source>
</reference>
<keyword evidence="2" id="KW-1185">Reference proteome</keyword>
<proteinExistence type="predicted"/>
<name>A0ACC2JEN3_9PEZI</name>
<evidence type="ECO:0000313" key="2">
    <source>
        <dbReference type="Proteomes" id="UP001153332"/>
    </source>
</evidence>